<dbReference type="Pfam" id="PF00023">
    <property type="entry name" value="Ank"/>
    <property type="match status" value="2"/>
</dbReference>
<dbReference type="InterPro" id="IPR036770">
    <property type="entry name" value="Ankyrin_rpt-contain_sf"/>
</dbReference>
<protein>
    <submittedName>
        <fullName evidence="4">Uncharacterized protein</fullName>
    </submittedName>
</protein>
<evidence type="ECO:0000256" key="2">
    <source>
        <dbReference type="ARBA" id="ARBA00023043"/>
    </source>
</evidence>
<keyword evidence="5" id="KW-1185">Reference proteome</keyword>
<dbReference type="Proteomes" id="UP000789595">
    <property type="component" value="Unassembled WGS sequence"/>
</dbReference>
<keyword evidence="2 3" id="KW-0040">ANK repeat</keyword>
<evidence type="ECO:0000256" key="3">
    <source>
        <dbReference type="PROSITE-ProRule" id="PRU00023"/>
    </source>
</evidence>
<evidence type="ECO:0000313" key="5">
    <source>
        <dbReference type="Proteomes" id="UP000789595"/>
    </source>
</evidence>
<dbReference type="AlphaFoldDB" id="A0A8J2SXP1"/>
<dbReference type="SUPFAM" id="SSF48403">
    <property type="entry name" value="Ankyrin repeat"/>
    <property type="match status" value="1"/>
</dbReference>
<evidence type="ECO:0000256" key="1">
    <source>
        <dbReference type="ARBA" id="ARBA00022737"/>
    </source>
</evidence>
<gene>
    <name evidence="4" type="ORF">PECAL_5P12730</name>
</gene>
<dbReference type="SMART" id="SM00248">
    <property type="entry name" value="ANK"/>
    <property type="match status" value="3"/>
</dbReference>
<proteinExistence type="predicted"/>
<feature type="repeat" description="ANK" evidence="3">
    <location>
        <begin position="147"/>
        <end position="179"/>
    </location>
</feature>
<dbReference type="PANTHER" id="PTHR24201">
    <property type="entry name" value="ANK_REP_REGION DOMAIN-CONTAINING PROTEIN"/>
    <property type="match status" value="1"/>
</dbReference>
<dbReference type="InterPro" id="IPR002110">
    <property type="entry name" value="Ankyrin_rpt"/>
</dbReference>
<comment type="caution">
    <text evidence="4">The sequence shown here is derived from an EMBL/GenBank/DDBJ whole genome shotgun (WGS) entry which is preliminary data.</text>
</comment>
<accession>A0A8J2SXP1</accession>
<dbReference type="InterPro" id="IPR050776">
    <property type="entry name" value="Ank_Repeat/CDKN_Inhibitor"/>
</dbReference>
<reference evidence="4" key="1">
    <citation type="submission" date="2021-11" db="EMBL/GenBank/DDBJ databases">
        <authorList>
            <consortium name="Genoscope - CEA"/>
            <person name="William W."/>
        </authorList>
    </citation>
    <scope>NUCLEOTIDE SEQUENCE</scope>
</reference>
<organism evidence="4 5">
    <name type="scientific">Pelagomonas calceolata</name>
    <dbReference type="NCBI Taxonomy" id="35677"/>
    <lineage>
        <taxon>Eukaryota</taxon>
        <taxon>Sar</taxon>
        <taxon>Stramenopiles</taxon>
        <taxon>Ochrophyta</taxon>
        <taxon>Pelagophyceae</taxon>
        <taxon>Pelagomonadales</taxon>
        <taxon>Pelagomonadaceae</taxon>
        <taxon>Pelagomonas</taxon>
    </lineage>
</organism>
<dbReference type="PROSITE" id="PS50088">
    <property type="entry name" value="ANK_REPEAT"/>
    <property type="match status" value="1"/>
</dbReference>
<keyword evidence="1" id="KW-0677">Repeat</keyword>
<dbReference type="EMBL" id="CAKKNE010000005">
    <property type="protein sequence ID" value="CAH0376667.1"/>
    <property type="molecule type" value="Genomic_DNA"/>
</dbReference>
<dbReference type="PANTHER" id="PTHR24201:SF15">
    <property type="entry name" value="ANKYRIN REPEAT DOMAIN-CONTAINING PROTEIN 66"/>
    <property type="match status" value="1"/>
</dbReference>
<dbReference type="OrthoDB" id="341259at2759"/>
<name>A0A8J2SXP1_9STRA</name>
<dbReference type="Gene3D" id="1.25.40.20">
    <property type="entry name" value="Ankyrin repeat-containing domain"/>
    <property type="match status" value="2"/>
</dbReference>
<evidence type="ECO:0000313" key="4">
    <source>
        <dbReference type="EMBL" id="CAH0376667.1"/>
    </source>
</evidence>
<sequence>MAEDSEEDRPDLRMVKDVVTGYTVRWHEHVSPTNHLVNAASFKDPALLRKALAAGADPNHVTGYHQATPLHELARVSPPTFGKRTSAECIAILVEAGADPNSRDRYDETPLQKYLRLHGQFPRWYENSLEIVQAFILGGADVNAPCGNTSILHLAVIADHAGCVALLLAAGATVDIEGRYEGYSRPTHLGPGQNYAECRTPLDFAILHGQNGTRRTWPILLCAGARVPDLMTTPLGARCFGDFPRPFPFLQRVVAAGGYKAYAKAVNASLAKLFAPKLPVLPEEIFPRIASFWAHAPRTA</sequence>